<dbReference type="OrthoDB" id="5987198at2759"/>
<gene>
    <name evidence="1" type="ORF">TRAPUB_10176</name>
</gene>
<reference evidence="1 2" key="1">
    <citation type="submission" date="2016-10" db="EMBL/GenBank/DDBJ databases">
        <title>Genome sequence of the basidiomycete white-rot fungus Trametes pubescens.</title>
        <authorList>
            <person name="Makela M.R."/>
            <person name="Granchi Z."/>
            <person name="Peng M."/>
            <person name="De Vries R.P."/>
            <person name="Grigoriev I."/>
            <person name="Riley R."/>
            <person name="Hilden K."/>
        </authorList>
    </citation>
    <scope>NUCLEOTIDE SEQUENCE [LARGE SCALE GENOMIC DNA]</scope>
    <source>
        <strain evidence="1 2">FBCC735</strain>
    </source>
</reference>
<dbReference type="Proteomes" id="UP000184267">
    <property type="component" value="Unassembled WGS sequence"/>
</dbReference>
<sequence>MNNRNRLPSYAFMSPEETQRQVEMTEQGTYDLTPFEKMWRSKQTHLNQRGYSLRPRYSMEWKPSWMGTNIDPLYCEDSIMSMKLNVIDAKDSSGKLVAIKRLQNKSQEIEIAQFLTSLKHPHNHCVSVIDVFPDPDDPAWSFMVMPYLRSFDNPEFELIGEVVEFVRQMLELKPLRRMDVEIKYYYVDFGLSARFSPGASSLVVGNIGRDAEVPERSRTVPYDAYKADIHALGNVFYKEFQLVSATHPF</sequence>
<dbReference type="STRING" id="154538.A0A1M2W0G6"/>
<dbReference type="EMBL" id="MNAD01000416">
    <property type="protein sequence ID" value="OJT13283.1"/>
    <property type="molecule type" value="Genomic_DNA"/>
</dbReference>
<organism evidence="1 2">
    <name type="scientific">Trametes pubescens</name>
    <name type="common">White-rot fungus</name>
    <dbReference type="NCBI Taxonomy" id="154538"/>
    <lineage>
        <taxon>Eukaryota</taxon>
        <taxon>Fungi</taxon>
        <taxon>Dikarya</taxon>
        <taxon>Basidiomycota</taxon>
        <taxon>Agaricomycotina</taxon>
        <taxon>Agaricomycetes</taxon>
        <taxon>Polyporales</taxon>
        <taxon>Polyporaceae</taxon>
        <taxon>Trametes</taxon>
    </lineage>
</organism>
<protein>
    <recommendedName>
        <fullName evidence="3">Protein kinase domain-containing protein</fullName>
    </recommendedName>
</protein>
<dbReference type="SUPFAM" id="SSF56112">
    <property type="entry name" value="Protein kinase-like (PK-like)"/>
    <property type="match status" value="1"/>
</dbReference>
<comment type="caution">
    <text evidence="1">The sequence shown here is derived from an EMBL/GenBank/DDBJ whole genome shotgun (WGS) entry which is preliminary data.</text>
</comment>
<proteinExistence type="predicted"/>
<name>A0A1M2W0G6_TRAPU</name>
<dbReference type="AlphaFoldDB" id="A0A1M2W0G6"/>
<evidence type="ECO:0008006" key="3">
    <source>
        <dbReference type="Google" id="ProtNLM"/>
    </source>
</evidence>
<evidence type="ECO:0000313" key="1">
    <source>
        <dbReference type="EMBL" id="OJT13283.1"/>
    </source>
</evidence>
<evidence type="ECO:0000313" key="2">
    <source>
        <dbReference type="Proteomes" id="UP000184267"/>
    </source>
</evidence>
<keyword evidence="2" id="KW-1185">Reference proteome</keyword>
<dbReference type="InterPro" id="IPR011009">
    <property type="entry name" value="Kinase-like_dom_sf"/>
</dbReference>
<accession>A0A1M2W0G6</accession>